<dbReference type="RefSeq" id="WP_271164714.1">
    <property type="nucleotide sequence ID" value="NZ_BSFD01000003.1"/>
</dbReference>
<keyword evidence="1" id="KW-0732">Signal</keyword>
<evidence type="ECO:0000313" key="3">
    <source>
        <dbReference type="Proteomes" id="UP001143509"/>
    </source>
</evidence>
<dbReference type="Pfam" id="PF10029">
    <property type="entry name" value="DUF2271"/>
    <property type="match status" value="1"/>
</dbReference>
<name>A0ABQ5T7Z7_9CAUL</name>
<comment type="caution">
    <text evidence="2">The sequence shown here is derived from an EMBL/GenBank/DDBJ whole genome shotgun (WGS) entry which is preliminary data.</text>
</comment>
<dbReference type="PIRSF" id="PIRSF014995">
    <property type="entry name" value="UCP014995"/>
    <property type="match status" value="1"/>
</dbReference>
<feature type="chain" id="PRO_5047522173" description="DUF2271 domain-containing protein" evidence="1">
    <location>
        <begin position="23"/>
        <end position="176"/>
    </location>
</feature>
<feature type="signal peptide" evidence="1">
    <location>
        <begin position="1"/>
        <end position="22"/>
    </location>
</feature>
<dbReference type="Proteomes" id="UP001143509">
    <property type="component" value="Unassembled WGS sequence"/>
</dbReference>
<evidence type="ECO:0000313" key="2">
    <source>
        <dbReference type="EMBL" id="GLK48458.1"/>
    </source>
</evidence>
<dbReference type="InterPro" id="IPR014469">
    <property type="entry name" value="DUF2271"/>
</dbReference>
<sequence length="176" mass="18757">MSRVSLGLGAAAVVLCATSASAADLSIELDVPTQTSAAYHKPYVAMWIERADGAPVGTLSVWYDVRVRHGNGTVWLRNLRTWWRSGGQALTLPADGVSGATRAPGRQTLRFKGDQGVLAGLPDGDYNLVVEAAREQGGREVVRAPFQWRSRARAARTETRAAGSSELGALTVAVLR</sequence>
<proteinExistence type="predicted"/>
<dbReference type="EMBL" id="BSFD01000003">
    <property type="protein sequence ID" value="GLK48458.1"/>
    <property type="molecule type" value="Genomic_DNA"/>
</dbReference>
<evidence type="ECO:0000256" key="1">
    <source>
        <dbReference type="SAM" id="SignalP"/>
    </source>
</evidence>
<gene>
    <name evidence="2" type="ORF">GCM10017620_14310</name>
</gene>
<evidence type="ECO:0008006" key="4">
    <source>
        <dbReference type="Google" id="ProtNLM"/>
    </source>
</evidence>
<reference evidence="2" key="2">
    <citation type="submission" date="2023-01" db="EMBL/GenBank/DDBJ databases">
        <authorList>
            <person name="Sun Q."/>
            <person name="Evtushenko L."/>
        </authorList>
    </citation>
    <scope>NUCLEOTIDE SEQUENCE</scope>
    <source>
        <strain evidence="2">VKM B-1499</strain>
    </source>
</reference>
<organism evidence="2 3">
    <name type="scientific">Brevundimonas intermedia</name>
    <dbReference type="NCBI Taxonomy" id="74315"/>
    <lineage>
        <taxon>Bacteria</taxon>
        <taxon>Pseudomonadati</taxon>
        <taxon>Pseudomonadota</taxon>
        <taxon>Alphaproteobacteria</taxon>
        <taxon>Caulobacterales</taxon>
        <taxon>Caulobacteraceae</taxon>
        <taxon>Brevundimonas</taxon>
    </lineage>
</organism>
<keyword evidence="3" id="KW-1185">Reference proteome</keyword>
<protein>
    <recommendedName>
        <fullName evidence="4">DUF2271 domain-containing protein</fullName>
    </recommendedName>
</protein>
<reference evidence="2" key="1">
    <citation type="journal article" date="2014" name="Int. J. Syst. Evol. Microbiol.">
        <title>Complete genome of a new Firmicutes species belonging to the dominant human colonic microbiota ('Ruminococcus bicirculans') reveals two chromosomes and a selective capacity to utilize plant glucans.</title>
        <authorList>
            <consortium name="NISC Comparative Sequencing Program"/>
            <person name="Wegmann U."/>
            <person name="Louis P."/>
            <person name="Goesmann A."/>
            <person name="Henrissat B."/>
            <person name="Duncan S.H."/>
            <person name="Flint H.J."/>
        </authorList>
    </citation>
    <scope>NUCLEOTIDE SEQUENCE</scope>
    <source>
        <strain evidence="2">VKM B-1499</strain>
    </source>
</reference>
<accession>A0ABQ5T7Z7</accession>